<evidence type="ECO:0000313" key="2">
    <source>
        <dbReference type="EMBL" id="KAF6020920.1"/>
    </source>
</evidence>
<comment type="caution">
    <text evidence="2">The sequence shown here is derived from an EMBL/GenBank/DDBJ whole genome shotgun (WGS) entry which is preliminary data.</text>
</comment>
<protein>
    <submittedName>
        <fullName evidence="2">Uncharacterized protein</fullName>
    </submittedName>
</protein>
<proteinExistence type="predicted"/>
<evidence type="ECO:0000313" key="3">
    <source>
        <dbReference type="Proteomes" id="UP000593567"/>
    </source>
</evidence>
<sequence>MLTPHHESVPHNDIPVGNSPTVPPAVDNAVPVEVAGASGLCGSGSGQPSSNEEEDLTPIHDLGLSRHSY</sequence>
<keyword evidence="3" id="KW-1185">Reference proteome</keyword>
<name>A0A7J7J404_BUGNE</name>
<reference evidence="2" key="1">
    <citation type="submission" date="2020-06" db="EMBL/GenBank/DDBJ databases">
        <title>Draft genome of Bugula neritina, a colonial animal packing powerful symbionts and potential medicines.</title>
        <authorList>
            <person name="Rayko M."/>
        </authorList>
    </citation>
    <scope>NUCLEOTIDE SEQUENCE [LARGE SCALE GENOMIC DNA]</scope>
    <source>
        <strain evidence="2">Kwan_BN1</strain>
    </source>
</reference>
<dbReference type="EMBL" id="VXIV02003140">
    <property type="protein sequence ID" value="KAF6020920.1"/>
    <property type="molecule type" value="Genomic_DNA"/>
</dbReference>
<gene>
    <name evidence="2" type="ORF">EB796_020723</name>
</gene>
<feature type="compositionally biased region" description="Basic and acidic residues" evidence="1">
    <location>
        <begin position="1"/>
        <end position="10"/>
    </location>
</feature>
<feature type="region of interest" description="Disordered" evidence="1">
    <location>
        <begin position="1"/>
        <end position="69"/>
    </location>
</feature>
<organism evidence="2 3">
    <name type="scientific">Bugula neritina</name>
    <name type="common">Brown bryozoan</name>
    <name type="synonym">Sertularia neritina</name>
    <dbReference type="NCBI Taxonomy" id="10212"/>
    <lineage>
        <taxon>Eukaryota</taxon>
        <taxon>Metazoa</taxon>
        <taxon>Spiralia</taxon>
        <taxon>Lophotrochozoa</taxon>
        <taxon>Bryozoa</taxon>
        <taxon>Gymnolaemata</taxon>
        <taxon>Cheilostomatida</taxon>
        <taxon>Flustrina</taxon>
        <taxon>Buguloidea</taxon>
        <taxon>Bugulidae</taxon>
        <taxon>Bugula</taxon>
    </lineage>
</organism>
<accession>A0A7J7J404</accession>
<dbReference type="Proteomes" id="UP000593567">
    <property type="component" value="Unassembled WGS sequence"/>
</dbReference>
<evidence type="ECO:0000256" key="1">
    <source>
        <dbReference type="SAM" id="MobiDB-lite"/>
    </source>
</evidence>
<dbReference type="AlphaFoldDB" id="A0A7J7J404"/>